<proteinExistence type="predicted"/>
<comment type="caution">
    <text evidence="2">The sequence shown here is derived from an EMBL/GenBank/DDBJ whole genome shotgun (WGS) entry which is preliminary data.</text>
</comment>
<feature type="region of interest" description="Disordered" evidence="1">
    <location>
        <begin position="1"/>
        <end position="20"/>
    </location>
</feature>
<evidence type="ECO:0000256" key="1">
    <source>
        <dbReference type="SAM" id="MobiDB-lite"/>
    </source>
</evidence>
<name>A0A8S4RHZ4_9NEOP</name>
<accession>A0A8S4RHZ4</accession>
<dbReference type="AlphaFoldDB" id="A0A8S4RHZ4"/>
<gene>
    <name evidence="2" type="primary">jg12074</name>
    <name evidence="2" type="ORF">PAEG_LOCUS14653</name>
</gene>
<reference evidence="2" key="1">
    <citation type="submission" date="2022-03" db="EMBL/GenBank/DDBJ databases">
        <authorList>
            <person name="Lindestad O."/>
        </authorList>
    </citation>
    <scope>NUCLEOTIDE SEQUENCE</scope>
</reference>
<evidence type="ECO:0000313" key="2">
    <source>
        <dbReference type="EMBL" id="CAH2237360.1"/>
    </source>
</evidence>
<organism evidence="2 3">
    <name type="scientific">Pararge aegeria aegeria</name>
    <dbReference type="NCBI Taxonomy" id="348720"/>
    <lineage>
        <taxon>Eukaryota</taxon>
        <taxon>Metazoa</taxon>
        <taxon>Ecdysozoa</taxon>
        <taxon>Arthropoda</taxon>
        <taxon>Hexapoda</taxon>
        <taxon>Insecta</taxon>
        <taxon>Pterygota</taxon>
        <taxon>Neoptera</taxon>
        <taxon>Endopterygota</taxon>
        <taxon>Lepidoptera</taxon>
        <taxon>Glossata</taxon>
        <taxon>Ditrysia</taxon>
        <taxon>Papilionoidea</taxon>
        <taxon>Nymphalidae</taxon>
        <taxon>Satyrinae</taxon>
        <taxon>Satyrini</taxon>
        <taxon>Parargina</taxon>
        <taxon>Pararge</taxon>
    </lineage>
</organism>
<dbReference type="EMBL" id="CAKXAJ010025261">
    <property type="protein sequence ID" value="CAH2237360.1"/>
    <property type="molecule type" value="Genomic_DNA"/>
</dbReference>
<sequence length="96" mass="10628">MDPYKEGGAPAQSGSAGNGMSDYRLVFSRSLVTYPEETTTPLNVWLSKEESRAPDHAEEIKAEIKAAVAVPLHECARKAAAREEWRRIVKRATTLK</sequence>
<dbReference type="Proteomes" id="UP000838756">
    <property type="component" value="Unassembled WGS sequence"/>
</dbReference>
<keyword evidence="3" id="KW-1185">Reference proteome</keyword>
<protein>
    <submittedName>
        <fullName evidence="2">Jg12074 protein</fullName>
    </submittedName>
</protein>
<evidence type="ECO:0000313" key="3">
    <source>
        <dbReference type="Proteomes" id="UP000838756"/>
    </source>
</evidence>